<name>A0A0E9UYP6_ANGAN</name>
<protein>
    <submittedName>
        <fullName evidence="2">Uncharacterized protein</fullName>
    </submittedName>
</protein>
<dbReference type="AlphaFoldDB" id="A0A0E9UYP6"/>
<keyword evidence="1" id="KW-0472">Membrane</keyword>
<proteinExistence type="predicted"/>
<dbReference type="EMBL" id="GBXM01037578">
    <property type="protein sequence ID" value="JAH70999.1"/>
    <property type="molecule type" value="Transcribed_RNA"/>
</dbReference>
<accession>A0A0E9UYP6</accession>
<reference evidence="2" key="2">
    <citation type="journal article" date="2015" name="Fish Shellfish Immunol.">
        <title>Early steps in the European eel (Anguilla anguilla)-Vibrio vulnificus interaction in the gills: Role of the RtxA13 toxin.</title>
        <authorList>
            <person name="Callol A."/>
            <person name="Pajuelo D."/>
            <person name="Ebbesson L."/>
            <person name="Teles M."/>
            <person name="MacKenzie S."/>
            <person name="Amaro C."/>
        </authorList>
    </citation>
    <scope>NUCLEOTIDE SEQUENCE</scope>
</reference>
<sequence>MDVELDGNYSYIFQHTSFLFQRVILPALIVLSGKNLFLWLFLSHATFPVLWIHLCFLTSCQIQLMKVNQRKMSSCTLGESKRADSD</sequence>
<keyword evidence="1" id="KW-1133">Transmembrane helix</keyword>
<evidence type="ECO:0000256" key="1">
    <source>
        <dbReference type="SAM" id="Phobius"/>
    </source>
</evidence>
<organism evidence="2">
    <name type="scientific">Anguilla anguilla</name>
    <name type="common">European freshwater eel</name>
    <name type="synonym">Muraena anguilla</name>
    <dbReference type="NCBI Taxonomy" id="7936"/>
    <lineage>
        <taxon>Eukaryota</taxon>
        <taxon>Metazoa</taxon>
        <taxon>Chordata</taxon>
        <taxon>Craniata</taxon>
        <taxon>Vertebrata</taxon>
        <taxon>Euteleostomi</taxon>
        <taxon>Actinopterygii</taxon>
        <taxon>Neopterygii</taxon>
        <taxon>Teleostei</taxon>
        <taxon>Anguilliformes</taxon>
        <taxon>Anguillidae</taxon>
        <taxon>Anguilla</taxon>
    </lineage>
</organism>
<keyword evidence="1" id="KW-0812">Transmembrane</keyword>
<reference evidence="2" key="1">
    <citation type="submission" date="2014-11" db="EMBL/GenBank/DDBJ databases">
        <authorList>
            <person name="Amaro Gonzalez C."/>
        </authorList>
    </citation>
    <scope>NUCLEOTIDE SEQUENCE</scope>
</reference>
<feature type="transmembrane region" description="Helical" evidence="1">
    <location>
        <begin position="37"/>
        <end position="62"/>
    </location>
</feature>
<evidence type="ECO:0000313" key="2">
    <source>
        <dbReference type="EMBL" id="JAH70999.1"/>
    </source>
</evidence>